<dbReference type="AlphaFoldDB" id="D5WTM5"/>
<organism evidence="3 4">
    <name type="scientific">Kyrpidia tusciae (strain DSM 2912 / NBRC 15312 / T2)</name>
    <name type="common">Bacillus tusciae</name>
    <dbReference type="NCBI Taxonomy" id="562970"/>
    <lineage>
        <taxon>Bacteria</taxon>
        <taxon>Bacillati</taxon>
        <taxon>Bacillota</taxon>
        <taxon>Bacilli</taxon>
        <taxon>Bacillales</taxon>
        <taxon>Alicyclobacillaceae</taxon>
        <taxon>Kyrpidia</taxon>
    </lineage>
</organism>
<dbReference type="PANTHER" id="PTHR43639:SF1">
    <property type="entry name" value="SHORT-CHAIN DEHYDROGENASE_REDUCTASE FAMILY PROTEIN"/>
    <property type="match status" value="1"/>
</dbReference>
<dbReference type="HOGENOM" id="CLU_010194_1_3_9"/>
<evidence type="ECO:0000256" key="1">
    <source>
        <dbReference type="ARBA" id="ARBA00006484"/>
    </source>
</evidence>
<dbReference type="NCBIfam" id="NF005975">
    <property type="entry name" value="PRK08063.1"/>
    <property type="match status" value="1"/>
</dbReference>
<evidence type="ECO:0000256" key="2">
    <source>
        <dbReference type="ARBA" id="ARBA00023002"/>
    </source>
</evidence>
<evidence type="ECO:0000313" key="3">
    <source>
        <dbReference type="EMBL" id="ADG07261.1"/>
    </source>
</evidence>
<dbReference type="KEGG" id="bts:Btus_2604"/>
<evidence type="ECO:0000313" key="4">
    <source>
        <dbReference type="Proteomes" id="UP000002368"/>
    </source>
</evidence>
<dbReference type="STRING" id="562970.Btus_2604"/>
<dbReference type="OrthoDB" id="125587at2"/>
<dbReference type="FunFam" id="3.40.50.720:FF:000084">
    <property type="entry name" value="Short-chain dehydrogenase reductase"/>
    <property type="match status" value="1"/>
</dbReference>
<dbReference type="EMBL" id="CP002017">
    <property type="protein sequence ID" value="ADG07261.1"/>
    <property type="molecule type" value="Genomic_DNA"/>
</dbReference>
<dbReference type="PRINTS" id="PR00081">
    <property type="entry name" value="GDHRDH"/>
</dbReference>
<proteinExistence type="inferred from homology"/>
<dbReference type="PANTHER" id="PTHR43639">
    <property type="entry name" value="OXIDOREDUCTASE, SHORT-CHAIN DEHYDROGENASE/REDUCTASE FAMILY (AFU_ORTHOLOGUE AFUA_5G02870)"/>
    <property type="match status" value="1"/>
</dbReference>
<dbReference type="Proteomes" id="UP000002368">
    <property type="component" value="Chromosome"/>
</dbReference>
<dbReference type="GO" id="GO:0016491">
    <property type="term" value="F:oxidoreductase activity"/>
    <property type="evidence" value="ECO:0007669"/>
    <property type="project" value="UniProtKB-KW"/>
</dbReference>
<dbReference type="Gene3D" id="3.40.50.720">
    <property type="entry name" value="NAD(P)-binding Rossmann-like Domain"/>
    <property type="match status" value="1"/>
</dbReference>
<reference evidence="3 4" key="1">
    <citation type="journal article" date="2011" name="Stand. Genomic Sci.">
        <title>Complete genome sequence of the thermophilic, hydrogen-oxidizing Bacillus tusciae type strain (T2) and reclassification in the new genus, Kyrpidia gen. nov. as Kyrpidia tusciae comb. nov. and emendation of the family Alicyclobacillaceae da Costa and Rainey, 2010.</title>
        <authorList>
            <person name="Klenk H.P."/>
            <person name="Lapidus A."/>
            <person name="Chertkov O."/>
            <person name="Copeland A."/>
            <person name="Del Rio T.G."/>
            <person name="Nolan M."/>
            <person name="Lucas S."/>
            <person name="Chen F."/>
            <person name="Tice H."/>
            <person name="Cheng J.F."/>
            <person name="Han C."/>
            <person name="Bruce D."/>
            <person name="Goodwin L."/>
            <person name="Pitluck S."/>
            <person name="Pati A."/>
            <person name="Ivanova N."/>
            <person name="Mavromatis K."/>
            <person name="Daum C."/>
            <person name="Chen A."/>
            <person name="Palaniappan K."/>
            <person name="Chang Y.J."/>
            <person name="Land M."/>
            <person name="Hauser L."/>
            <person name="Jeffries C.D."/>
            <person name="Detter J.C."/>
            <person name="Rohde M."/>
            <person name="Abt B."/>
            <person name="Pukall R."/>
            <person name="Goker M."/>
            <person name="Bristow J."/>
            <person name="Markowitz V."/>
            <person name="Hugenholtz P."/>
            <person name="Eisen J.A."/>
        </authorList>
    </citation>
    <scope>NUCLEOTIDE SEQUENCE [LARGE SCALE GENOMIC DNA]</scope>
    <source>
        <strain evidence="3 4">DSM 2912</strain>
    </source>
</reference>
<gene>
    <name evidence="3" type="ordered locus">Btus_2604</name>
</gene>
<protein>
    <submittedName>
        <fullName evidence="3">Short-chain dehydrogenase/reductase SDR</fullName>
    </submittedName>
</protein>
<keyword evidence="2" id="KW-0560">Oxidoreductase</keyword>
<dbReference type="PRINTS" id="PR00080">
    <property type="entry name" value="SDRFAMILY"/>
</dbReference>
<dbReference type="GO" id="GO:0008206">
    <property type="term" value="P:bile acid metabolic process"/>
    <property type="evidence" value="ECO:0007669"/>
    <property type="project" value="UniProtKB-ARBA"/>
</dbReference>
<sequence>MCDKPLTGKVALVTGGSRGLGKAVARRLAESGADVAVNFFRNREAAEHTCAEIRQLGVKAEPVKANVADPQKLDALFYEIEEKFGGLDILIANAASGVIRPAMELEVKHWDWTMNVNARSLLLAAQHALPLMQKRGGGRIVSVSSLGSGRVLDNYTAVGVSKAALEALTRYLAVELAPHGVVVNAVSAGAMDTNALQFFPNRQDILETARRRNPAGRLVTVEDVAEVVVFLCSEASRMIRGQTIVVDGGQSLLI</sequence>
<dbReference type="InterPro" id="IPR002347">
    <property type="entry name" value="SDR_fam"/>
</dbReference>
<keyword evidence="4" id="KW-1185">Reference proteome</keyword>
<dbReference type="Pfam" id="PF13561">
    <property type="entry name" value="adh_short_C2"/>
    <property type="match status" value="1"/>
</dbReference>
<name>D5WTM5_KYRT2</name>
<accession>D5WTM5</accession>
<dbReference type="RefSeq" id="WP_013076544.1">
    <property type="nucleotide sequence ID" value="NC_014098.1"/>
</dbReference>
<dbReference type="CDD" id="cd05359">
    <property type="entry name" value="ChcA_like_SDR_c"/>
    <property type="match status" value="1"/>
</dbReference>
<dbReference type="InterPro" id="IPR036291">
    <property type="entry name" value="NAD(P)-bd_dom_sf"/>
</dbReference>
<comment type="similarity">
    <text evidence="1">Belongs to the short-chain dehydrogenases/reductases (SDR) family.</text>
</comment>
<dbReference type="SUPFAM" id="SSF51735">
    <property type="entry name" value="NAD(P)-binding Rossmann-fold domains"/>
    <property type="match status" value="1"/>
</dbReference>
<dbReference type="eggNOG" id="COG1028">
    <property type="taxonomic scope" value="Bacteria"/>
</dbReference>